<feature type="region of interest" description="Disordered" evidence="1">
    <location>
        <begin position="123"/>
        <end position="180"/>
    </location>
</feature>
<accession>A0ABM1A694</accession>
<gene>
    <name evidence="4" type="primary">LOC106012638</name>
</gene>
<evidence type="ECO:0000256" key="1">
    <source>
        <dbReference type="SAM" id="MobiDB-lite"/>
    </source>
</evidence>
<name>A0ABM1A694_APLCA</name>
<dbReference type="SMART" id="SM00591">
    <property type="entry name" value="RWD"/>
    <property type="match status" value="1"/>
</dbReference>
<dbReference type="PROSITE" id="PS50908">
    <property type="entry name" value="RWD"/>
    <property type="match status" value="1"/>
</dbReference>
<organism evidence="3 4">
    <name type="scientific">Aplysia californica</name>
    <name type="common">California sea hare</name>
    <dbReference type="NCBI Taxonomy" id="6500"/>
    <lineage>
        <taxon>Eukaryota</taxon>
        <taxon>Metazoa</taxon>
        <taxon>Spiralia</taxon>
        <taxon>Lophotrochozoa</taxon>
        <taxon>Mollusca</taxon>
        <taxon>Gastropoda</taxon>
        <taxon>Heterobranchia</taxon>
        <taxon>Euthyneura</taxon>
        <taxon>Tectipleura</taxon>
        <taxon>Aplysiida</taxon>
        <taxon>Aplysioidea</taxon>
        <taxon>Aplysiidae</taxon>
        <taxon>Aplysia</taxon>
    </lineage>
</organism>
<sequence>MAMYESCSKKEKDAKEAEIEEIQSCYPGRCEVIFDSDPPCTLVLVQPVEESSTIIELQFGLEYPDEVPVVSVTSKSLSKSDTKSLQVLLDEKTSQLAGHLMAMKLLGTSEEFLKTCVSSQGTIKNERGNRSNKKKGKGERQHDTHTVEMLSDDQIQISKGKKGKRSRRKARYSSDSDGDVSDLYAENGLSPFGVADNSSVSNNTLCPGDSVQIEMRPTHFIAVRITHADIRESLTRIQKVLVEKEPLLSKGTFTPEMLHVTLCAVGLDTETEVSQCISALDGMRSDLTHALPRTPLTVHGMAQFYNRAIYAKVTHGDDFLHFHSTLRTKLREHNVDIRDEHEGYSPHVTIVKVKRPERRLFGSRNIRPSIYSDFLDVVHGHQAIDALYLCAMDGQRREDGFYTTLHELHL</sequence>
<proteinExistence type="predicted"/>
<evidence type="ECO:0000259" key="2">
    <source>
        <dbReference type="PROSITE" id="PS50908"/>
    </source>
</evidence>
<dbReference type="Proteomes" id="UP000694888">
    <property type="component" value="Unplaced"/>
</dbReference>
<protein>
    <submittedName>
        <fullName evidence="4">Uncharacterized protein LOC106012638</fullName>
    </submittedName>
</protein>
<reference evidence="4" key="1">
    <citation type="submission" date="2025-08" db="UniProtKB">
        <authorList>
            <consortium name="RefSeq"/>
        </authorList>
    </citation>
    <scope>IDENTIFICATION</scope>
</reference>
<keyword evidence="3" id="KW-1185">Reference proteome</keyword>
<feature type="domain" description="RWD" evidence="2">
    <location>
        <begin position="17"/>
        <end position="116"/>
    </location>
</feature>
<dbReference type="Pfam" id="PF05773">
    <property type="entry name" value="RWD"/>
    <property type="match status" value="1"/>
</dbReference>
<evidence type="ECO:0000313" key="3">
    <source>
        <dbReference type="Proteomes" id="UP000694888"/>
    </source>
</evidence>
<dbReference type="InterPro" id="IPR009097">
    <property type="entry name" value="Cyclic_Pdiesterase"/>
</dbReference>
<dbReference type="InterPro" id="IPR016135">
    <property type="entry name" value="UBQ-conjugating_enzyme/RWD"/>
</dbReference>
<dbReference type="PANTHER" id="PTHR15934">
    <property type="entry name" value="RNA 2',3'-CYCLIC PHOSPHODIESTERASE"/>
    <property type="match status" value="1"/>
</dbReference>
<dbReference type="InterPro" id="IPR006575">
    <property type="entry name" value="RWD_dom"/>
</dbReference>
<dbReference type="InterPro" id="IPR019510">
    <property type="entry name" value="AKAP7-like_phosphoesterase"/>
</dbReference>
<dbReference type="SUPFAM" id="SSF54495">
    <property type="entry name" value="UBC-like"/>
    <property type="match status" value="1"/>
</dbReference>
<dbReference type="RefSeq" id="XP_012941618.1">
    <property type="nucleotide sequence ID" value="XM_013086164.2"/>
</dbReference>
<dbReference type="Gene3D" id="3.10.110.10">
    <property type="entry name" value="Ubiquitin Conjugating Enzyme"/>
    <property type="match status" value="1"/>
</dbReference>
<dbReference type="GeneID" id="106012638"/>
<feature type="compositionally biased region" description="Basic residues" evidence="1">
    <location>
        <begin position="159"/>
        <end position="171"/>
    </location>
</feature>
<dbReference type="Pfam" id="PF10469">
    <property type="entry name" value="AKAP7_NLS"/>
    <property type="match status" value="1"/>
</dbReference>
<dbReference type="Gene3D" id="3.90.1140.10">
    <property type="entry name" value="Cyclic phosphodiesterase"/>
    <property type="match status" value="1"/>
</dbReference>
<dbReference type="SUPFAM" id="SSF55144">
    <property type="entry name" value="LigT-like"/>
    <property type="match status" value="1"/>
</dbReference>
<dbReference type="InterPro" id="IPR052641">
    <property type="entry name" value="AKAP7_isoform_gamma"/>
</dbReference>
<evidence type="ECO:0000313" key="4">
    <source>
        <dbReference type="RefSeq" id="XP_012941618.1"/>
    </source>
</evidence>
<dbReference type="PANTHER" id="PTHR15934:SF2">
    <property type="entry name" value="A-KINASE ANCHOR PROTEIN 7-LIKE PHOSPHOESTERASE DOMAIN-CONTAINING PROTEIN"/>
    <property type="match status" value="1"/>
</dbReference>